<gene>
    <name evidence="3" type="ORF">BT96DRAFT_919444</name>
</gene>
<protein>
    <submittedName>
        <fullName evidence="3">ABC1-domain-containing protein</fullName>
    </submittedName>
</protein>
<dbReference type="Proteomes" id="UP000799118">
    <property type="component" value="Unassembled WGS sequence"/>
</dbReference>
<dbReference type="CDD" id="cd13971">
    <property type="entry name" value="ADCK2-like"/>
    <property type="match status" value="1"/>
</dbReference>
<dbReference type="PANTHER" id="PTHR45890">
    <property type="entry name" value="AARF DOMAIN CONTAINING KINASE 2 (PREDICTED)"/>
    <property type="match status" value="1"/>
</dbReference>
<proteinExistence type="inferred from homology"/>
<sequence>MTFPLHYRFSHVLSRNAKRYASNWAHNTRFPSYDLKRRALLLIPLAGGIALYLTPHQKSLIPILYSPAVIPCRSSEARPIILSPSEDDLTISSRIVSLLRDKIWEPILTAKRFITLCFIFFPVIFTSPMLLVGKPRKKYNGEGWGAIWWYNFLASRMETAGPTFIKLSQWAASRADLFPAFLCERLGALHSHGKPHSLRHTRRVIEKVFQRPFDEVFEQFDEEPIGTGAIAQVYRAILKKDLIPPSYLERRRHKKMPAAALNSVALTDSPPSAPTAAVAIKVLHPMVAKTISRDLSIMSFFAHFIALLPGMQWLSLPEEVDVFGSMMFQQLDLRHEAENLLTFETNFGHRNVPVNFPRPLQVWSTPHLLVEEYQNALPLETFLRNGGGPYDEQVATVGLDAFLNMLLLDNFVHSDLHPGNIMVKFSKPVSTRYLLKNLWNSIFHKPSESDRGIIVPDYSESDSIVARLRSLSNDRTAWLNELSSLHDSGYIPEIVFIDAGLVTTLSAENRRNFLDLFRALAQFDGYRTGQLMVERCRSPELAYRNRDCKAQDFSLGHIKISDVLTDVLRAVREHHVKMEGDFINTVISLDPNLDLFKSALPILRQLGGQMATRESVTRDLPRSNLGAFIKVWVWLEARDFIAASIVNADDLVKYGW</sequence>
<accession>A0A6A4HS64</accession>
<dbReference type="OrthoDB" id="1290869at2759"/>
<dbReference type="SUPFAM" id="SSF56112">
    <property type="entry name" value="Protein kinase-like (PK-like)"/>
    <property type="match status" value="1"/>
</dbReference>
<dbReference type="InterPro" id="IPR004147">
    <property type="entry name" value="ABC1_dom"/>
</dbReference>
<dbReference type="AlphaFoldDB" id="A0A6A4HS64"/>
<evidence type="ECO:0000256" key="1">
    <source>
        <dbReference type="ARBA" id="ARBA00009670"/>
    </source>
</evidence>
<dbReference type="EMBL" id="ML769455">
    <property type="protein sequence ID" value="KAE9400611.1"/>
    <property type="molecule type" value="Genomic_DNA"/>
</dbReference>
<dbReference type="GO" id="GO:0005739">
    <property type="term" value="C:mitochondrion"/>
    <property type="evidence" value="ECO:0007669"/>
    <property type="project" value="TreeGrafter"/>
</dbReference>
<organism evidence="3 4">
    <name type="scientific">Gymnopus androsaceus JB14</name>
    <dbReference type="NCBI Taxonomy" id="1447944"/>
    <lineage>
        <taxon>Eukaryota</taxon>
        <taxon>Fungi</taxon>
        <taxon>Dikarya</taxon>
        <taxon>Basidiomycota</taxon>
        <taxon>Agaricomycotina</taxon>
        <taxon>Agaricomycetes</taxon>
        <taxon>Agaricomycetidae</taxon>
        <taxon>Agaricales</taxon>
        <taxon>Marasmiineae</taxon>
        <taxon>Omphalotaceae</taxon>
        <taxon>Gymnopus</taxon>
    </lineage>
</organism>
<evidence type="ECO:0000259" key="2">
    <source>
        <dbReference type="Pfam" id="PF03109"/>
    </source>
</evidence>
<dbReference type="InterPro" id="IPR044095">
    <property type="entry name" value="ADCK2_dom"/>
</dbReference>
<evidence type="ECO:0000313" key="3">
    <source>
        <dbReference type="EMBL" id="KAE9400611.1"/>
    </source>
</evidence>
<keyword evidence="4" id="KW-1185">Reference proteome</keyword>
<feature type="domain" description="ABC1 atypical kinase-like" evidence="2">
    <location>
        <begin position="277"/>
        <end position="425"/>
    </location>
</feature>
<evidence type="ECO:0000313" key="4">
    <source>
        <dbReference type="Proteomes" id="UP000799118"/>
    </source>
</evidence>
<dbReference type="PANTHER" id="PTHR45890:SF1">
    <property type="entry name" value="AARF DOMAIN CONTAINING KINASE 2"/>
    <property type="match status" value="1"/>
</dbReference>
<name>A0A6A4HS64_9AGAR</name>
<reference evidence="3" key="1">
    <citation type="journal article" date="2019" name="Environ. Microbiol.">
        <title>Fungal ecological strategies reflected in gene transcription - a case study of two litter decomposers.</title>
        <authorList>
            <person name="Barbi F."/>
            <person name="Kohler A."/>
            <person name="Barry K."/>
            <person name="Baskaran P."/>
            <person name="Daum C."/>
            <person name="Fauchery L."/>
            <person name="Ihrmark K."/>
            <person name="Kuo A."/>
            <person name="LaButti K."/>
            <person name="Lipzen A."/>
            <person name="Morin E."/>
            <person name="Grigoriev I.V."/>
            <person name="Henrissat B."/>
            <person name="Lindahl B."/>
            <person name="Martin F."/>
        </authorList>
    </citation>
    <scope>NUCLEOTIDE SEQUENCE</scope>
    <source>
        <strain evidence="3">JB14</strain>
    </source>
</reference>
<comment type="similarity">
    <text evidence="1">Belongs to the protein kinase superfamily. ADCK protein kinase family.</text>
</comment>
<feature type="domain" description="ABC1 atypical kinase-like" evidence="2">
    <location>
        <begin position="189"/>
        <end position="240"/>
    </location>
</feature>
<dbReference type="Pfam" id="PF03109">
    <property type="entry name" value="ABC1"/>
    <property type="match status" value="2"/>
</dbReference>
<dbReference type="InterPro" id="IPR011009">
    <property type="entry name" value="Kinase-like_dom_sf"/>
</dbReference>
<dbReference type="InterPro" id="IPR052402">
    <property type="entry name" value="ADCK_kinase"/>
</dbReference>